<feature type="domain" description="Plasmid replication protein C C-terminal" evidence="2">
    <location>
        <begin position="318"/>
        <end position="416"/>
    </location>
</feature>
<gene>
    <name evidence="3" type="primary">repC</name>
    <name evidence="3" type="ORF">Q4610_19625</name>
</gene>
<evidence type="ECO:0000259" key="1">
    <source>
        <dbReference type="Pfam" id="PF03428"/>
    </source>
</evidence>
<sequence length="423" mass="45451">MGAYTPKRSGGMRRYNQFNSVVERLAKGYAGQEKVSPARLLGKLKCAAPYIGVPPSVLGLLDALIPHSKSQDWLPGRVPLVWPRNETLSRKLGVSVRQVQKTIRTAIEFGLIVPCDSPNGHRGGKRNAAGDILWGYGFDLRPLGTRSDEFDAIAAKGYAEDREVDRLKRALSAARRRARTLANAVLDAGIEGIDATREIELVRMALDHVKGSRDLDALIRCLSQVTQRVDAFQAAVDGALEALIPCETAMDAVECPVDSSPKGESAFVHSTTTTQLETANAVTGRGLAKKSSEAWDIALLAPQSNVEADLDRHGIDPKFVAKAAPELIWDLDMGPRAWGRLISIAEGLTGQHAIGAHAWREACRLMGQRGAAAAVIATVTKNVRGEVRSPGAYLRGMSAKAAAGELNLGKTYHGLREGLEEAA</sequence>
<evidence type="ECO:0000259" key="2">
    <source>
        <dbReference type="Pfam" id="PF11800"/>
    </source>
</evidence>
<accession>A0ABT8ZRV7</accession>
<dbReference type="InterPro" id="IPR021760">
    <property type="entry name" value="RepC_C"/>
</dbReference>
<evidence type="ECO:0000313" key="3">
    <source>
        <dbReference type="EMBL" id="MDO7837260.1"/>
    </source>
</evidence>
<dbReference type="EMBL" id="JAUQOM010000019">
    <property type="protein sequence ID" value="MDO7837260.1"/>
    <property type="molecule type" value="Genomic_DNA"/>
</dbReference>
<dbReference type="NCBIfam" id="NF040974">
    <property type="entry name" value="RepABC_RepC"/>
    <property type="match status" value="1"/>
</dbReference>
<dbReference type="Pfam" id="PF11800">
    <property type="entry name" value="RP-C_C"/>
    <property type="match status" value="1"/>
</dbReference>
<name>A0ABT8ZRV7_9SPHN</name>
<dbReference type="Pfam" id="PF03428">
    <property type="entry name" value="RP-C"/>
    <property type="match status" value="1"/>
</dbReference>
<evidence type="ECO:0000313" key="4">
    <source>
        <dbReference type="Proteomes" id="UP001176471"/>
    </source>
</evidence>
<keyword evidence="4" id="KW-1185">Reference proteome</keyword>
<feature type="domain" description="Plasmid replication protein C N-terminal" evidence="1">
    <location>
        <begin position="23"/>
        <end position="184"/>
    </location>
</feature>
<reference evidence="3" key="1">
    <citation type="submission" date="2023-07" db="EMBL/GenBank/DDBJ databases">
        <title>Bacterial whole genome sequence for Sphingobium sp. HBC34.</title>
        <authorList>
            <person name="Le V."/>
            <person name="Ko S.-R."/>
            <person name="Ahn C.-Y."/>
            <person name="Oh H.-M."/>
        </authorList>
    </citation>
    <scope>NUCLEOTIDE SEQUENCE</scope>
    <source>
        <strain evidence="3">HBC34</strain>
    </source>
</reference>
<dbReference type="Proteomes" id="UP001176471">
    <property type="component" value="Unassembled WGS sequence"/>
</dbReference>
<dbReference type="InterPro" id="IPR005090">
    <property type="entry name" value="RepC_N"/>
</dbReference>
<dbReference type="InterPro" id="IPR047611">
    <property type="entry name" value="RepABC_RepC"/>
</dbReference>
<organism evidence="3 4">
    <name type="scientific">Sphingobium cyanobacteriorum</name>
    <dbReference type="NCBI Taxonomy" id="3063954"/>
    <lineage>
        <taxon>Bacteria</taxon>
        <taxon>Pseudomonadati</taxon>
        <taxon>Pseudomonadota</taxon>
        <taxon>Alphaproteobacteria</taxon>
        <taxon>Sphingomonadales</taxon>
        <taxon>Sphingomonadaceae</taxon>
        <taxon>Sphingobium</taxon>
    </lineage>
</organism>
<comment type="caution">
    <text evidence="3">The sequence shown here is derived from an EMBL/GenBank/DDBJ whole genome shotgun (WGS) entry which is preliminary data.</text>
</comment>
<proteinExistence type="predicted"/>
<protein>
    <submittedName>
        <fullName evidence="3">Plasmid replication protein RepC</fullName>
    </submittedName>
</protein>
<dbReference type="RefSeq" id="WP_304537560.1">
    <property type="nucleotide sequence ID" value="NZ_JAUQOM010000019.1"/>
</dbReference>